<keyword evidence="2 4" id="KW-0808">Transferase</keyword>
<reference evidence="7 8" key="1">
    <citation type="submission" date="2022-04" db="EMBL/GenBank/DDBJ databases">
        <title>Positive selection, recombination, and allopatry shape intraspecific diversity of widespread and dominant cyanobacteria.</title>
        <authorList>
            <person name="Wei J."/>
            <person name="Shu W."/>
            <person name="Hu C."/>
        </authorList>
    </citation>
    <scope>NUCLEOTIDE SEQUENCE [LARGE SCALE GENOMIC DNA]</scope>
    <source>
        <strain evidence="7 8">AS-A4</strain>
    </source>
</reference>
<comment type="function">
    <text evidence="4">Catalyzes the irreversible transfer of a propylamine group from the amino donor S-adenosylmethioninamine (decarboxy-AdoMet) to putrescine (1,4-diaminobutane) to yield spermidine.</text>
</comment>
<dbReference type="PROSITE" id="PS51006">
    <property type="entry name" value="PABS_2"/>
    <property type="match status" value="1"/>
</dbReference>
<name>A0ABV0KGI3_9CYAN</name>
<protein>
    <recommendedName>
        <fullName evidence="4">Polyamine aminopropyltransferase</fullName>
    </recommendedName>
    <alternativeName>
        <fullName evidence="4">Putrescine aminopropyltransferase</fullName>
        <shortName evidence="4">PAPT</shortName>
    </alternativeName>
    <alternativeName>
        <fullName evidence="4">Spermidine synthase</fullName>
        <shortName evidence="4">SPDS</shortName>
        <shortName evidence="4">SPDSY</shortName>
        <ecNumber evidence="4">2.5.1.16</ecNumber>
    </alternativeName>
</protein>
<evidence type="ECO:0000256" key="4">
    <source>
        <dbReference type="HAMAP-Rule" id="MF_00198"/>
    </source>
</evidence>
<comment type="similarity">
    <text evidence="1 4">Belongs to the spermidine/spermine synthase family.</text>
</comment>
<dbReference type="RefSeq" id="WP_190450396.1">
    <property type="nucleotide sequence ID" value="NZ_JAMPLM010000002.1"/>
</dbReference>
<feature type="binding site" evidence="4">
    <location>
        <begin position="122"/>
        <end position="123"/>
    </location>
    <ligand>
        <name>S-methyl-5'-thioadenosine</name>
        <dbReference type="ChEBI" id="CHEBI:17509"/>
    </ligand>
</feature>
<dbReference type="InterPro" id="IPR030374">
    <property type="entry name" value="PABS"/>
</dbReference>
<dbReference type="CDD" id="cd02440">
    <property type="entry name" value="AdoMet_MTases"/>
    <property type="match status" value="1"/>
</dbReference>
<dbReference type="InterPro" id="IPR001045">
    <property type="entry name" value="Spermi_synthase"/>
</dbReference>
<evidence type="ECO:0000256" key="5">
    <source>
        <dbReference type="PROSITE-ProRule" id="PRU00354"/>
    </source>
</evidence>
<feature type="binding site" evidence="4">
    <location>
        <position position="82"/>
    </location>
    <ligand>
        <name>S-methyl-5'-thioadenosine</name>
        <dbReference type="ChEBI" id="CHEBI:17509"/>
    </ligand>
</feature>
<dbReference type="Gene3D" id="3.40.50.150">
    <property type="entry name" value="Vaccinia Virus protein VP39"/>
    <property type="match status" value="1"/>
</dbReference>
<dbReference type="EC" id="2.5.1.16" evidence="4"/>
<organism evidence="7 8">
    <name type="scientific">Stenomitos frigidus AS-A4</name>
    <dbReference type="NCBI Taxonomy" id="2933935"/>
    <lineage>
        <taxon>Bacteria</taxon>
        <taxon>Bacillati</taxon>
        <taxon>Cyanobacteriota</taxon>
        <taxon>Cyanophyceae</taxon>
        <taxon>Leptolyngbyales</taxon>
        <taxon>Leptolyngbyaceae</taxon>
        <taxon>Stenomitos</taxon>
    </lineage>
</organism>
<dbReference type="EMBL" id="JAMPLM010000002">
    <property type="protein sequence ID" value="MEP1057434.1"/>
    <property type="molecule type" value="Genomic_DNA"/>
</dbReference>
<keyword evidence="4" id="KW-0745">Spermidine biosynthesis</keyword>
<comment type="caution">
    <text evidence="4">Lacks conserved residue(s) required for the propagation of feature annotation.</text>
</comment>
<gene>
    <name evidence="4" type="primary">speE</name>
    <name evidence="7" type="ORF">NDI38_03230</name>
</gene>
<comment type="subunit">
    <text evidence="4">Homodimer or homotetramer.</text>
</comment>
<evidence type="ECO:0000256" key="3">
    <source>
        <dbReference type="ARBA" id="ARBA00023115"/>
    </source>
</evidence>
<evidence type="ECO:0000259" key="6">
    <source>
        <dbReference type="PROSITE" id="PS51006"/>
    </source>
</evidence>
<feature type="domain" description="PABS" evidence="6">
    <location>
        <begin position="1"/>
        <end position="225"/>
    </location>
</feature>
<dbReference type="HAMAP" id="MF_00198">
    <property type="entry name" value="Spermidine_synth"/>
    <property type="match status" value="1"/>
</dbReference>
<evidence type="ECO:0000256" key="1">
    <source>
        <dbReference type="ARBA" id="ARBA00007867"/>
    </source>
</evidence>
<accession>A0ABV0KGI3</accession>
<comment type="caution">
    <text evidence="7">The sequence shown here is derived from an EMBL/GenBank/DDBJ whole genome shotgun (WGS) entry which is preliminary data.</text>
</comment>
<evidence type="ECO:0000313" key="8">
    <source>
        <dbReference type="Proteomes" id="UP001476950"/>
    </source>
</evidence>
<proteinExistence type="inferred from homology"/>
<dbReference type="Pfam" id="PF01564">
    <property type="entry name" value="Spermine_synth"/>
    <property type="match status" value="1"/>
</dbReference>
<dbReference type="PANTHER" id="PTHR43317">
    <property type="entry name" value="THERMOSPERMINE SYNTHASE ACAULIS5"/>
    <property type="match status" value="1"/>
</dbReference>
<feature type="binding site" evidence="4">
    <location>
        <position position="33"/>
    </location>
    <ligand>
        <name>spermidine</name>
        <dbReference type="ChEBI" id="CHEBI:57834"/>
    </ligand>
</feature>
<dbReference type="InterPro" id="IPR029063">
    <property type="entry name" value="SAM-dependent_MTases_sf"/>
</dbReference>
<feature type="active site" description="Proton acceptor" evidence="4 5">
    <location>
        <position position="141"/>
    </location>
</feature>
<keyword evidence="3 4" id="KW-0620">Polyamine biosynthesis</keyword>
<dbReference type="SUPFAM" id="SSF53335">
    <property type="entry name" value="S-adenosyl-L-methionine-dependent methyltransferases"/>
    <property type="match status" value="1"/>
</dbReference>
<keyword evidence="8" id="KW-1185">Reference proteome</keyword>
<evidence type="ECO:0000313" key="7">
    <source>
        <dbReference type="EMBL" id="MEP1057434.1"/>
    </source>
</evidence>
<dbReference type="Proteomes" id="UP001476950">
    <property type="component" value="Unassembled WGS sequence"/>
</dbReference>
<dbReference type="PANTHER" id="PTHR43317:SF1">
    <property type="entry name" value="THERMOSPERMINE SYNTHASE ACAULIS5"/>
    <property type="match status" value="1"/>
</dbReference>
<comment type="catalytic activity">
    <reaction evidence="4">
        <text>S-adenosyl 3-(methylsulfanyl)propylamine + putrescine = S-methyl-5'-thioadenosine + spermidine + H(+)</text>
        <dbReference type="Rhea" id="RHEA:12721"/>
        <dbReference type="ChEBI" id="CHEBI:15378"/>
        <dbReference type="ChEBI" id="CHEBI:17509"/>
        <dbReference type="ChEBI" id="CHEBI:57443"/>
        <dbReference type="ChEBI" id="CHEBI:57834"/>
        <dbReference type="ChEBI" id="CHEBI:326268"/>
        <dbReference type="EC" id="2.5.1.16"/>
    </reaction>
</comment>
<evidence type="ECO:0000256" key="2">
    <source>
        <dbReference type="ARBA" id="ARBA00022679"/>
    </source>
</evidence>
<sequence>MPTSLFIEQHPNGLAFYINGDLQFDTADETIYHEYLVLPAIALAAQRFPQTPLRVLICGGGDGLAARDALRFSQVSDVTLVDYDSEVLALGRTVFVPYNQGSLLDEPGAALGETRLTVHTQEAFEFVSRLPDACYHVVICDFTFPTRAEDAQIYSREWFQQVERILCPSGVMSTNGVSPEQRTLGFWCLYQTLLAAGLQAKPLQVAIPSFQAHGYGAWGFLLASAMPITRSEVEALSFPPTLSALQPQDWMAAFQLPTTIAQHRHAVNIHTLTCPQLFYYLLNPRLPLETTAIAPSDAELQTTDFLDLQEAGTGCLGTRDLLQLDSIASVWLEELYRSDNLQTPQALDQLMPVQHRYHSAQMTSEWMGYLKALLEEVNLNQLIASLLERAQELPPQLVRELKQLAEKIRTGQPLTYVSEHTAEVITLLSVTLLMANLTSPDVVFAKGYSSSSGGSSYSGNGSESDLGIFGMWTMIIGGFWLWNLYSNPDD</sequence>
<comment type="pathway">
    <text evidence="4">Amine and polyamine biosynthesis; spermidine biosynthesis; spermidine from putrescine: step 1/1.</text>
</comment>
<feature type="binding site" evidence="4">
    <location>
        <position position="62"/>
    </location>
    <ligand>
        <name>spermidine</name>
        <dbReference type="ChEBI" id="CHEBI:57834"/>
    </ligand>
</feature>